<sequence length="430" mass="50559">MFHHISEVLSDNFIGKEVALRGWIYRKRRMGKIIFVVLRDSSDIIQCVIEKKKIGNEKFKELDKVGVESSLEINGVIRKEERAPTGYEVDVKDINIIGPSYLFPITKDKSDEFLLDNRHLWLRSREMNAILKIRHTVFGAIHEFFRENGYYEVQGPIFVTGAVEGGSTLFEVPYFGKKAYLSQSAQFYLETFIFSLERVYTIAPSFRAEKSRTRRHLTEYWHAEGEVAWYHNEDMMRDEEELIMHIVQKVLEEREKELKFLNRDLEILKNLEKPFIRMKYEELIEFAQENGINIEYGDDLGADEETAITKKFDKPIFVTHYPIEIKPFYHRPDPDNPKVVLCHDLLAPEGYGEIIGGGERIYKLDVLLRRMEEEGLNPEDYYWYVDLRKYGSIPHSGFGLGVDRLVWWLAGLSHIKYAIPYPRTIRRTKP</sequence>
<dbReference type="STRING" id="439481.Aboo_0846"/>
<keyword evidence="7" id="KW-0030">Aminoacyl-tRNA synthetase</keyword>
<organism evidence="10 11">
    <name type="scientific">Aciduliprofundum boonei (strain DSM 19572 / T469)</name>
    <dbReference type="NCBI Taxonomy" id="439481"/>
    <lineage>
        <taxon>Archaea</taxon>
        <taxon>Methanobacteriati</taxon>
        <taxon>Thermoplasmatota</taxon>
        <taxon>DHVE2 group</taxon>
        <taxon>Candidatus Aciduliprofundum</taxon>
    </lineage>
</organism>
<keyword evidence="6" id="KW-0648">Protein biosynthesis</keyword>
<evidence type="ECO:0000256" key="2">
    <source>
        <dbReference type="ARBA" id="ARBA00012816"/>
    </source>
</evidence>
<dbReference type="GO" id="GO:0004816">
    <property type="term" value="F:asparagine-tRNA ligase activity"/>
    <property type="evidence" value="ECO:0007669"/>
    <property type="project" value="UniProtKB-UniRule"/>
</dbReference>
<dbReference type="Gene3D" id="3.30.930.10">
    <property type="entry name" value="Bira Bifunctional Protein, Domain 2"/>
    <property type="match status" value="1"/>
</dbReference>
<dbReference type="PRINTS" id="PR01042">
    <property type="entry name" value="TRNASYNTHASP"/>
</dbReference>
<evidence type="ECO:0000256" key="3">
    <source>
        <dbReference type="ARBA" id="ARBA00022598"/>
    </source>
</evidence>
<dbReference type="InterPro" id="IPR012340">
    <property type="entry name" value="NA-bd_OB-fold"/>
</dbReference>
<protein>
    <recommendedName>
        <fullName evidence="2 8">Asparagine--tRNA ligase</fullName>
        <ecNumber evidence="2 8">6.1.1.22</ecNumber>
    </recommendedName>
</protein>
<dbReference type="AlphaFoldDB" id="B5IAI8"/>
<gene>
    <name evidence="10" type="ordered locus">Aboo_0846</name>
</gene>
<dbReference type="PANTHER" id="PTHR22594">
    <property type="entry name" value="ASPARTYL/LYSYL-TRNA SYNTHETASE"/>
    <property type="match status" value="1"/>
</dbReference>
<proteinExistence type="inferred from homology"/>
<dbReference type="NCBIfam" id="TIGR00457">
    <property type="entry name" value="asnS"/>
    <property type="match status" value="1"/>
</dbReference>
<dbReference type="SUPFAM" id="SSF50249">
    <property type="entry name" value="Nucleic acid-binding proteins"/>
    <property type="match status" value="1"/>
</dbReference>
<dbReference type="RefSeq" id="WP_008082003.1">
    <property type="nucleotide sequence ID" value="NC_013926.1"/>
</dbReference>
<keyword evidence="3" id="KW-0436">Ligase</keyword>
<dbReference type="InterPro" id="IPR004365">
    <property type="entry name" value="NA-bd_OB_tRNA"/>
</dbReference>
<dbReference type="EC" id="6.1.1.22" evidence="2 8"/>
<dbReference type="Pfam" id="PF00152">
    <property type="entry name" value="tRNA-synt_2"/>
    <property type="match status" value="1"/>
</dbReference>
<evidence type="ECO:0000256" key="4">
    <source>
        <dbReference type="ARBA" id="ARBA00022741"/>
    </source>
</evidence>
<dbReference type="GO" id="GO:0003676">
    <property type="term" value="F:nucleic acid binding"/>
    <property type="evidence" value="ECO:0007669"/>
    <property type="project" value="InterPro"/>
</dbReference>
<feature type="domain" description="Aminoacyl-transfer RNA synthetases class-II family profile" evidence="9">
    <location>
        <begin position="131"/>
        <end position="430"/>
    </location>
</feature>
<dbReference type="GeneID" id="8827796"/>
<dbReference type="InterPro" id="IPR002312">
    <property type="entry name" value="Asp/Asn-tRNA-synth_IIb"/>
</dbReference>
<dbReference type="OrthoDB" id="5908at2157"/>
<accession>B5IAI8</accession>
<dbReference type="PROSITE" id="PS50862">
    <property type="entry name" value="AA_TRNA_LIGASE_II"/>
    <property type="match status" value="1"/>
</dbReference>
<dbReference type="eggNOG" id="arCOG00407">
    <property type="taxonomic scope" value="Archaea"/>
</dbReference>
<dbReference type="InterPro" id="IPR004522">
    <property type="entry name" value="Asn-tRNA-ligase"/>
</dbReference>
<dbReference type="PANTHER" id="PTHR22594:SF34">
    <property type="entry name" value="ASPARAGINE--TRNA LIGASE, MITOCHONDRIAL-RELATED"/>
    <property type="match status" value="1"/>
</dbReference>
<keyword evidence="5" id="KW-0067">ATP-binding</keyword>
<evidence type="ECO:0000256" key="7">
    <source>
        <dbReference type="ARBA" id="ARBA00023146"/>
    </source>
</evidence>
<evidence type="ECO:0000256" key="6">
    <source>
        <dbReference type="ARBA" id="ARBA00022917"/>
    </source>
</evidence>
<keyword evidence="11" id="KW-1185">Reference proteome</keyword>
<evidence type="ECO:0000256" key="5">
    <source>
        <dbReference type="ARBA" id="ARBA00022840"/>
    </source>
</evidence>
<dbReference type="InterPro" id="IPR004364">
    <property type="entry name" value="Aa-tRNA-synt_II"/>
</dbReference>
<dbReference type="InterPro" id="IPR006195">
    <property type="entry name" value="aa-tRNA-synth_II"/>
</dbReference>
<evidence type="ECO:0000313" key="10">
    <source>
        <dbReference type="EMBL" id="ADD08655.1"/>
    </source>
</evidence>
<dbReference type="Proteomes" id="UP000001400">
    <property type="component" value="Chromosome"/>
</dbReference>
<dbReference type="NCBIfam" id="NF003037">
    <property type="entry name" value="PRK03932.1"/>
    <property type="match status" value="1"/>
</dbReference>
<keyword evidence="4" id="KW-0547">Nucleotide-binding</keyword>
<evidence type="ECO:0000313" key="11">
    <source>
        <dbReference type="Proteomes" id="UP000001400"/>
    </source>
</evidence>
<dbReference type="Pfam" id="PF01336">
    <property type="entry name" value="tRNA_anti-codon"/>
    <property type="match status" value="1"/>
</dbReference>
<dbReference type="KEGG" id="abi:Aboo_0846"/>
<dbReference type="InterPro" id="IPR045864">
    <property type="entry name" value="aa-tRNA-synth_II/BPL/LPL"/>
</dbReference>
<dbReference type="HOGENOM" id="CLU_004553_2_0_2"/>
<dbReference type="GO" id="GO:0005524">
    <property type="term" value="F:ATP binding"/>
    <property type="evidence" value="ECO:0007669"/>
    <property type="project" value="UniProtKB-KW"/>
</dbReference>
<dbReference type="GO" id="GO:0006421">
    <property type="term" value="P:asparaginyl-tRNA aminoacylation"/>
    <property type="evidence" value="ECO:0007669"/>
    <property type="project" value="UniProtKB-UniRule"/>
</dbReference>
<dbReference type="EMBL" id="CP001941">
    <property type="protein sequence ID" value="ADD08655.1"/>
    <property type="molecule type" value="Genomic_DNA"/>
</dbReference>
<comment type="similarity">
    <text evidence="1">Belongs to the class-II aminoacyl-tRNA synthetase family.</text>
</comment>
<evidence type="ECO:0000256" key="1">
    <source>
        <dbReference type="ARBA" id="ARBA00008226"/>
    </source>
</evidence>
<evidence type="ECO:0000259" key="9">
    <source>
        <dbReference type="PROSITE" id="PS50862"/>
    </source>
</evidence>
<dbReference type="Gene3D" id="2.40.50.140">
    <property type="entry name" value="Nucleic acid-binding proteins"/>
    <property type="match status" value="1"/>
</dbReference>
<dbReference type="CDD" id="cd00776">
    <property type="entry name" value="AsxRS_core"/>
    <property type="match status" value="1"/>
</dbReference>
<dbReference type="SUPFAM" id="SSF55681">
    <property type="entry name" value="Class II aaRS and biotin synthetases"/>
    <property type="match status" value="1"/>
</dbReference>
<name>B5IAI8_ACIB4</name>
<dbReference type="NCBIfam" id="NF003483">
    <property type="entry name" value="PRK05159.1"/>
    <property type="match status" value="1"/>
</dbReference>
<evidence type="ECO:0000256" key="8">
    <source>
        <dbReference type="NCBIfam" id="TIGR00457"/>
    </source>
</evidence>
<reference evidence="10" key="1">
    <citation type="submission" date="2010-02" db="EMBL/GenBank/DDBJ databases">
        <title>Complete sequence of Aciduliprofundum boonei T469.</title>
        <authorList>
            <consortium name="US DOE Joint Genome Institute"/>
            <person name="Lucas S."/>
            <person name="Copeland A."/>
            <person name="Lapidus A."/>
            <person name="Cheng J.-F."/>
            <person name="Bruce D."/>
            <person name="Goodwin L."/>
            <person name="Pitluck S."/>
            <person name="Saunders E."/>
            <person name="Detter J.C."/>
            <person name="Han C."/>
            <person name="Tapia R."/>
            <person name="Land M."/>
            <person name="Hauser L."/>
            <person name="Kyrpides N."/>
            <person name="Mikhailova N."/>
            <person name="Flores G."/>
            <person name="Reysenbach A.-L."/>
            <person name="Woyke T."/>
        </authorList>
    </citation>
    <scope>NUCLEOTIDE SEQUENCE</scope>
    <source>
        <strain evidence="10">T469</strain>
    </source>
</reference>